<dbReference type="PANTHER" id="PTHR30386:SF24">
    <property type="entry name" value="MULTIDRUG RESISTANCE EFFLUX PUMP"/>
    <property type="match status" value="1"/>
</dbReference>
<feature type="domain" description="Multidrug resistance protein MdtA-like barrel-sandwich hybrid" evidence="4">
    <location>
        <begin position="71"/>
        <end position="266"/>
    </location>
</feature>
<evidence type="ECO:0000256" key="1">
    <source>
        <dbReference type="SAM" id="Coils"/>
    </source>
</evidence>
<feature type="coiled-coil region" evidence="1">
    <location>
        <begin position="146"/>
        <end position="204"/>
    </location>
</feature>
<dbReference type="Gene3D" id="2.40.50.100">
    <property type="match status" value="1"/>
</dbReference>
<evidence type="ECO:0000259" key="5">
    <source>
        <dbReference type="Pfam" id="PF25954"/>
    </source>
</evidence>
<evidence type="ECO:0000256" key="3">
    <source>
        <dbReference type="SAM" id="Phobius"/>
    </source>
</evidence>
<feature type="transmembrane region" description="Helical" evidence="3">
    <location>
        <begin position="31"/>
        <end position="50"/>
    </location>
</feature>
<reference evidence="7" key="1">
    <citation type="journal article" date="2019" name="Int. J. Syst. Evol. Microbiol.">
        <title>The Global Catalogue of Microorganisms (GCM) 10K type strain sequencing project: providing services to taxonomists for standard genome sequencing and annotation.</title>
        <authorList>
            <consortium name="The Broad Institute Genomics Platform"/>
            <consortium name="The Broad Institute Genome Sequencing Center for Infectious Disease"/>
            <person name="Wu L."/>
            <person name="Ma J."/>
        </authorList>
    </citation>
    <scope>NUCLEOTIDE SEQUENCE [LARGE SCALE GENOMIC DNA]</scope>
    <source>
        <strain evidence="7">CCUG 52537</strain>
    </source>
</reference>
<protein>
    <submittedName>
        <fullName evidence="6">HlyD family secretion protein</fullName>
    </submittedName>
</protein>
<dbReference type="InterPro" id="IPR058625">
    <property type="entry name" value="MdtA-like_BSH"/>
</dbReference>
<keyword evidence="3" id="KW-0472">Membrane</keyword>
<gene>
    <name evidence="6" type="ORF">ACFQ00_13475</name>
</gene>
<evidence type="ECO:0000256" key="2">
    <source>
        <dbReference type="SAM" id="MobiDB-lite"/>
    </source>
</evidence>
<dbReference type="Proteomes" id="UP001597124">
    <property type="component" value="Unassembled WGS sequence"/>
</dbReference>
<evidence type="ECO:0000259" key="4">
    <source>
        <dbReference type="Pfam" id="PF25917"/>
    </source>
</evidence>
<keyword evidence="1" id="KW-0175">Coiled coil</keyword>
<accession>A0ABW3C4J3</accession>
<keyword evidence="7" id="KW-1185">Reference proteome</keyword>
<dbReference type="PRINTS" id="PR01490">
    <property type="entry name" value="RTXTOXIND"/>
</dbReference>
<evidence type="ECO:0000313" key="6">
    <source>
        <dbReference type="EMBL" id="MFD0849341.1"/>
    </source>
</evidence>
<dbReference type="RefSeq" id="WP_381491739.1">
    <property type="nucleotide sequence ID" value="NZ_JBHTIK010000008.1"/>
</dbReference>
<dbReference type="InterPro" id="IPR050739">
    <property type="entry name" value="MFP"/>
</dbReference>
<name>A0ABW3C4J3_SPHXN</name>
<keyword evidence="3" id="KW-1133">Transmembrane helix</keyword>
<sequence length="369" mass="40136">MSEEKRPDGEVEGDGAAEPSSWQPPRKDRKAIALIAALVLAAIFTILYAWRLPPFAGRFEQTDNAYVRGRTTVISPQVSGYVSAVSVRDFQQVKAGDVLIRIENRTYHARVEQARASMLAQVANLDNSLQAERARRAGEQAQDAAIRSAEAQLLRAQADMRRADALVADGSVSAREQDQTRAALRQAEAQLRQAHAAREIARQDLRSVTVGRGGLSAAVEAAKAQIRLAEIDLDHSIIRAPEAGQLSEIGVRTGQFVTAGTQLMFLVPRDFWVIANFKEAQTSNMRIGQPATFRVDALGDAELTGHVENMAPAAGSEFAVLKADNATGNFVKVAQRIAVRIRIDPGQKLAERLRPGMSVVARIDTKGDR</sequence>
<evidence type="ECO:0000313" key="7">
    <source>
        <dbReference type="Proteomes" id="UP001597124"/>
    </source>
</evidence>
<feature type="region of interest" description="Disordered" evidence="2">
    <location>
        <begin position="1"/>
        <end position="24"/>
    </location>
</feature>
<keyword evidence="3" id="KW-0812">Transmembrane</keyword>
<dbReference type="PANTHER" id="PTHR30386">
    <property type="entry name" value="MEMBRANE FUSION SUBUNIT OF EMRAB-TOLC MULTIDRUG EFFLUX PUMP"/>
    <property type="match status" value="1"/>
</dbReference>
<dbReference type="Pfam" id="PF25917">
    <property type="entry name" value="BSH_RND"/>
    <property type="match status" value="1"/>
</dbReference>
<dbReference type="Gene3D" id="1.10.287.470">
    <property type="entry name" value="Helix hairpin bin"/>
    <property type="match status" value="1"/>
</dbReference>
<organism evidence="6 7">
    <name type="scientific">Sphingosinicella xenopeptidilytica</name>
    <dbReference type="NCBI Taxonomy" id="364098"/>
    <lineage>
        <taxon>Bacteria</taxon>
        <taxon>Pseudomonadati</taxon>
        <taxon>Pseudomonadota</taxon>
        <taxon>Alphaproteobacteria</taxon>
        <taxon>Sphingomonadales</taxon>
        <taxon>Sphingosinicellaceae</taxon>
        <taxon>Sphingosinicella</taxon>
    </lineage>
</organism>
<dbReference type="EMBL" id="JBHTIK010000008">
    <property type="protein sequence ID" value="MFD0849341.1"/>
    <property type="molecule type" value="Genomic_DNA"/>
</dbReference>
<dbReference type="SUPFAM" id="SSF111369">
    <property type="entry name" value="HlyD-like secretion proteins"/>
    <property type="match status" value="3"/>
</dbReference>
<proteinExistence type="predicted"/>
<feature type="domain" description="CusB-like beta-barrel" evidence="5">
    <location>
        <begin position="272"/>
        <end position="314"/>
    </location>
</feature>
<dbReference type="Gene3D" id="2.40.30.170">
    <property type="match status" value="1"/>
</dbReference>
<dbReference type="Pfam" id="PF25954">
    <property type="entry name" value="Beta-barrel_RND_2"/>
    <property type="match status" value="1"/>
</dbReference>
<comment type="caution">
    <text evidence="6">The sequence shown here is derived from an EMBL/GenBank/DDBJ whole genome shotgun (WGS) entry which is preliminary data.</text>
</comment>
<dbReference type="InterPro" id="IPR058792">
    <property type="entry name" value="Beta-barrel_RND_2"/>
</dbReference>